<dbReference type="GeneID" id="14696462"/>
<proteinExistence type="predicted"/>
<dbReference type="OrthoDB" id="383226at2759"/>
<dbReference type="VEuPathDB" id="PlasmoDB:PCYB_006690"/>
<dbReference type="Proteomes" id="UP000006319">
    <property type="component" value="Unassembled WGS sequence"/>
</dbReference>
<accession>K6V3H4</accession>
<organism evidence="1 2">
    <name type="scientific">Plasmodium cynomolgi (strain B)</name>
    <dbReference type="NCBI Taxonomy" id="1120755"/>
    <lineage>
        <taxon>Eukaryota</taxon>
        <taxon>Sar</taxon>
        <taxon>Alveolata</taxon>
        <taxon>Apicomplexa</taxon>
        <taxon>Aconoidasida</taxon>
        <taxon>Haemosporida</taxon>
        <taxon>Plasmodiidae</taxon>
        <taxon>Plasmodium</taxon>
        <taxon>Plasmodium (Plasmodium)</taxon>
    </lineage>
</organism>
<dbReference type="EMBL" id="DF158170">
    <property type="protein sequence ID" value="GAB69920.1"/>
    <property type="molecule type" value="Genomic_DNA"/>
</dbReference>
<dbReference type="KEGG" id="pcy:PCYB_006690"/>
<sequence length="205" mass="24347">MDNIPGDDCLGSLPTKYNYRNFDNGIGSCPGDVVGISSGITEIFRQFGLNEMISDKILRALCYVYDKFKRNQVDDSICDYLYYWLGDRLINNLKNRYEFNVVIYRLFDIFYKNNNYQFCFPRNTVMDFVYFQKTKLSFDYFKDYDKYILDLAKHNRSCKKNTLITLQYLSIIISSYIKSVLQNIMRINIFVNNFVLIINLRSTMN</sequence>
<reference evidence="1 2" key="1">
    <citation type="journal article" date="2012" name="Nat. Genet.">
        <title>Plasmodium cynomolgi genome sequences provide insight into Plasmodium vivax and the monkey malaria clade.</title>
        <authorList>
            <person name="Tachibana S."/>
            <person name="Sullivan S.A."/>
            <person name="Kawai S."/>
            <person name="Nakamura S."/>
            <person name="Kim H.R."/>
            <person name="Goto N."/>
            <person name="Arisue N."/>
            <person name="Palacpac N.M.Q."/>
            <person name="Honma H."/>
            <person name="Yagi M."/>
            <person name="Tougan T."/>
            <person name="Katakai Y."/>
            <person name="Kaneko O."/>
            <person name="Mita T."/>
            <person name="Kita K."/>
            <person name="Yasutomi Y."/>
            <person name="Sutton P.L."/>
            <person name="Shakhbatyan R."/>
            <person name="Horii T."/>
            <person name="Yasunaga T."/>
            <person name="Barnwell J.W."/>
            <person name="Escalante A.A."/>
            <person name="Carlton J.M."/>
            <person name="Tanabe K."/>
        </authorList>
    </citation>
    <scope>NUCLEOTIDE SEQUENCE [LARGE SCALE GENOMIC DNA]</scope>
    <source>
        <strain evidence="1 2">B</strain>
    </source>
</reference>
<dbReference type="AlphaFoldDB" id="K6V3H4"/>
<dbReference type="RefSeq" id="XP_004228138.1">
    <property type="nucleotide sequence ID" value="XM_004228090.1"/>
</dbReference>
<dbReference type="Pfam" id="PF05795">
    <property type="entry name" value="Plasmodium_Vir"/>
    <property type="match status" value="1"/>
</dbReference>
<evidence type="ECO:0000313" key="1">
    <source>
        <dbReference type="EMBL" id="GAB69920.1"/>
    </source>
</evidence>
<gene>
    <name evidence="1" type="ORF">PCYB_006690</name>
</gene>
<evidence type="ECO:0000313" key="2">
    <source>
        <dbReference type="Proteomes" id="UP000006319"/>
    </source>
</evidence>
<dbReference type="InterPro" id="IPR008780">
    <property type="entry name" value="Plasmodium_Vir"/>
</dbReference>
<name>K6V3H4_PLACD</name>
<protein>
    <recommendedName>
        <fullName evidence="3">CYIR protein</fullName>
    </recommendedName>
</protein>
<evidence type="ECO:0008006" key="3">
    <source>
        <dbReference type="Google" id="ProtNLM"/>
    </source>
</evidence>
<dbReference type="PhylomeDB" id="K6V3H4"/>
<keyword evidence="2" id="KW-1185">Reference proteome</keyword>